<dbReference type="RefSeq" id="WP_125685478.1">
    <property type="nucleotide sequence ID" value="NZ_JBHSSI010000022.1"/>
</dbReference>
<comment type="caution">
    <text evidence="3">The sequence shown here is derived from an EMBL/GenBank/DDBJ whole genome shotgun (WGS) entry which is preliminary data.</text>
</comment>
<sequence>MNRVKEFRKAAGLTQYQLAQQVAVARQTINLVENDKYNPSLDLCLRLAKTLHTDLNRLFWEE</sequence>
<protein>
    <submittedName>
        <fullName evidence="3">Helix-turn-helix transcriptional regulator</fullName>
    </submittedName>
</protein>
<dbReference type="SUPFAM" id="SSF47413">
    <property type="entry name" value="lambda repressor-like DNA-binding domains"/>
    <property type="match status" value="1"/>
</dbReference>
<dbReference type="PROSITE" id="PS50943">
    <property type="entry name" value="HTH_CROC1"/>
    <property type="match status" value="1"/>
</dbReference>
<gene>
    <name evidence="3" type="ORF">ACFP1C_02680</name>
</gene>
<proteinExistence type="predicted"/>
<evidence type="ECO:0000259" key="2">
    <source>
        <dbReference type="PROSITE" id="PS50943"/>
    </source>
</evidence>
<dbReference type="Pfam" id="PF01381">
    <property type="entry name" value="HTH_3"/>
    <property type="match status" value="1"/>
</dbReference>
<dbReference type="Proteomes" id="UP001596283">
    <property type="component" value="Unassembled WGS sequence"/>
</dbReference>
<dbReference type="CDD" id="cd00093">
    <property type="entry name" value="HTH_XRE"/>
    <property type="match status" value="1"/>
</dbReference>
<accession>A0ABW1TDE0</accession>
<evidence type="ECO:0000313" key="4">
    <source>
        <dbReference type="Proteomes" id="UP001596283"/>
    </source>
</evidence>
<dbReference type="PANTHER" id="PTHR46558">
    <property type="entry name" value="TRACRIPTIONAL REGULATORY PROTEIN-RELATED-RELATED"/>
    <property type="match status" value="1"/>
</dbReference>
<reference evidence="4" key="1">
    <citation type="journal article" date="2019" name="Int. J. Syst. Evol. Microbiol.">
        <title>The Global Catalogue of Microorganisms (GCM) 10K type strain sequencing project: providing services to taxonomists for standard genome sequencing and annotation.</title>
        <authorList>
            <consortium name="The Broad Institute Genomics Platform"/>
            <consortium name="The Broad Institute Genome Sequencing Center for Infectious Disease"/>
            <person name="Wu L."/>
            <person name="Ma J."/>
        </authorList>
    </citation>
    <scope>NUCLEOTIDE SEQUENCE [LARGE SCALE GENOMIC DNA]</scope>
    <source>
        <strain evidence="4">CCM 8908</strain>
    </source>
</reference>
<evidence type="ECO:0000256" key="1">
    <source>
        <dbReference type="ARBA" id="ARBA00023125"/>
    </source>
</evidence>
<dbReference type="EMBL" id="JBHSSI010000022">
    <property type="protein sequence ID" value="MFC6259841.1"/>
    <property type="molecule type" value="Genomic_DNA"/>
</dbReference>
<dbReference type="InterPro" id="IPR010982">
    <property type="entry name" value="Lambda_DNA-bd_dom_sf"/>
</dbReference>
<keyword evidence="1" id="KW-0238">DNA-binding</keyword>
<dbReference type="SMART" id="SM00530">
    <property type="entry name" value="HTH_XRE"/>
    <property type="match status" value="1"/>
</dbReference>
<keyword evidence="4" id="KW-1185">Reference proteome</keyword>
<dbReference type="Gene3D" id="1.10.260.40">
    <property type="entry name" value="lambda repressor-like DNA-binding domains"/>
    <property type="match status" value="1"/>
</dbReference>
<name>A0ABW1TDE0_9LACO</name>
<dbReference type="PANTHER" id="PTHR46558:SF5">
    <property type="entry name" value="TRANSCRIPTION REGULATOR"/>
    <property type="match status" value="1"/>
</dbReference>
<organism evidence="3 4">
    <name type="scientific">Levilactobacillus fujinensis</name>
    <dbReference type="NCBI Taxonomy" id="2486024"/>
    <lineage>
        <taxon>Bacteria</taxon>
        <taxon>Bacillati</taxon>
        <taxon>Bacillota</taxon>
        <taxon>Bacilli</taxon>
        <taxon>Lactobacillales</taxon>
        <taxon>Lactobacillaceae</taxon>
        <taxon>Levilactobacillus</taxon>
    </lineage>
</organism>
<dbReference type="InterPro" id="IPR001387">
    <property type="entry name" value="Cro/C1-type_HTH"/>
</dbReference>
<feature type="domain" description="HTH cro/C1-type" evidence="2">
    <location>
        <begin position="4"/>
        <end position="58"/>
    </location>
</feature>
<evidence type="ECO:0000313" key="3">
    <source>
        <dbReference type="EMBL" id="MFC6259841.1"/>
    </source>
</evidence>